<feature type="coiled-coil region" evidence="1">
    <location>
        <begin position="255"/>
        <end position="289"/>
    </location>
</feature>
<evidence type="ECO:0000313" key="3">
    <source>
        <dbReference type="EMBL" id="OJG17986.1"/>
    </source>
</evidence>
<organism evidence="3 4">
    <name type="scientific">Enterococcus canis</name>
    <dbReference type="NCBI Taxonomy" id="214095"/>
    <lineage>
        <taxon>Bacteria</taxon>
        <taxon>Bacillati</taxon>
        <taxon>Bacillota</taxon>
        <taxon>Bacilli</taxon>
        <taxon>Lactobacillales</taxon>
        <taxon>Enterococcaceae</taxon>
        <taxon>Enterococcus</taxon>
    </lineage>
</organism>
<name>A0A1L8RDY8_9ENTE</name>
<protein>
    <submittedName>
        <fullName evidence="3">Uncharacterized protein</fullName>
    </submittedName>
</protein>
<proteinExistence type="predicted"/>
<feature type="compositionally biased region" description="Acidic residues" evidence="2">
    <location>
        <begin position="18"/>
        <end position="61"/>
    </location>
</feature>
<keyword evidence="4" id="KW-1185">Reference proteome</keyword>
<evidence type="ECO:0000313" key="4">
    <source>
        <dbReference type="Proteomes" id="UP000181884"/>
    </source>
</evidence>
<evidence type="ECO:0000256" key="1">
    <source>
        <dbReference type="SAM" id="Coils"/>
    </source>
</evidence>
<dbReference type="RefSeq" id="WP_169792767.1">
    <property type="nucleotide sequence ID" value="NZ_JXKH01000005.1"/>
</dbReference>
<sequence length="289" mass="33850">MLGFGKKKKSKKDYDEFDFDDEEFDDEDFDDEDFDDDDFDEEDFDDEDFDDEDFDDEDFEEVEKPKAKKAKSSKSNKTTSDDSQKRIRELEAKNERLEQELAEVQAIPKDYSKLKMERETQSHRLRELEEQVSLAQKRNERLLQKIAQYEAELNELQQAVDSGTVDTDEETQVDHEKYDLLEKENMNLRQQIATFQAGTATTALVSQVDPLTKEEIADVFLEAKAYAKALTQGAQDRLVVLSHEIDQKEAHLRKLQLMENDYQRSYQRILEAKAETEKALEDMAKLRID</sequence>
<feature type="compositionally biased region" description="Basic and acidic residues" evidence="2">
    <location>
        <begin position="79"/>
        <end position="95"/>
    </location>
</feature>
<dbReference type="AlphaFoldDB" id="A0A1L8RDY8"/>
<comment type="caution">
    <text evidence="3">The sequence shown here is derived from an EMBL/GenBank/DDBJ whole genome shotgun (WGS) entry which is preliminary data.</text>
</comment>
<reference evidence="3 4" key="1">
    <citation type="submission" date="2014-12" db="EMBL/GenBank/DDBJ databases">
        <title>Draft genome sequences of 29 type strains of Enterococci.</title>
        <authorList>
            <person name="Zhong Z."/>
            <person name="Sun Z."/>
            <person name="Liu W."/>
            <person name="Zhang W."/>
            <person name="Zhang H."/>
        </authorList>
    </citation>
    <scope>NUCLEOTIDE SEQUENCE [LARGE SCALE GENOMIC DNA]</scope>
    <source>
        <strain evidence="3 4">DSM 17029</strain>
    </source>
</reference>
<dbReference type="EMBL" id="JXKH01000005">
    <property type="protein sequence ID" value="OJG17986.1"/>
    <property type="molecule type" value="Genomic_DNA"/>
</dbReference>
<accession>A0A1L8RDY8</accession>
<gene>
    <name evidence="3" type="ORF">RU97_GL002059</name>
</gene>
<keyword evidence="1" id="KW-0175">Coiled coil</keyword>
<dbReference type="STRING" id="214095.RU97_GL002059"/>
<evidence type="ECO:0000256" key="2">
    <source>
        <dbReference type="SAM" id="MobiDB-lite"/>
    </source>
</evidence>
<feature type="region of interest" description="Disordered" evidence="2">
    <location>
        <begin position="18"/>
        <end position="95"/>
    </location>
</feature>
<dbReference type="Proteomes" id="UP000181884">
    <property type="component" value="Unassembled WGS sequence"/>
</dbReference>